<sequence>MTFAQSPANAASALEIRKLSVTFPGGLKAVREVDLTLSEGEILGVVGESGSGKSMTLLAAIGLAPRNAIVTGSARLNGEELIGARPERLQALRGNRIAMIFQDPLSALNPVLTVGEQIAEAIRLHRPKLNTRAVGERVAELLDIVAVPEPRRRARQYPHEFSGGMRQRAMIAMAIANDPAILIADEPTTALDVTVQAQVIAVLDRLRRELGIGVALVTHDLGVVAGTANRVAVMYGGGVVEEASTDDLFARPLHPYTHGLIASLPRVTDSGGRLSGIPGAPPMLSNQRHGCVFAPRCHMAQARCFEEEPPLRAVAHGRSACHFAEVAHAPEPEEAAPRAEQSVQTSTPVLSVRELTKEFRVATGLLDKILPGRASGRLRAVAGLSFDIAPGETLGLVGESGCGKSTLGRCVLNLVRPSGGSVRFRGQELVGLSRNAMRPLRRHLQMVFQDPFASLHPRMTVKEIIAEPLRLLDIGLERSGPKVAELLDLVHLDPVFGKRYPHELSGGQRQRVGIARALASEPELLVLDEPVSALDVSIQAGVLNLLAELQDRLGIAYLFIAHDLAVVRHVSHRVAVMYLGRIVEIAPARQLYGAPMHPYTQALLSAAPLPDPVAERNRRARTLEGEIPSPMFPPSGCPFRTRCWKAQPVCSASDPPLVESDGHTVACHFPDVEAPLPAEERPSRISQA</sequence>
<evidence type="ECO:0000256" key="1">
    <source>
        <dbReference type="ARBA" id="ARBA00004417"/>
    </source>
</evidence>
<dbReference type="Proteomes" id="UP000182800">
    <property type="component" value="Unassembled WGS sequence"/>
</dbReference>
<feature type="domain" description="ABC transporter" evidence="8">
    <location>
        <begin position="350"/>
        <end position="604"/>
    </location>
</feature>
<dbReference type="EMBL" id="FMBM01000002">
    <property type="protein sequence ID" value="SCC81147.1"/>
    <property type="molecule type" value="Genomic_DNA"/>
</dbReference>
<dbReference type="PANTHER" id="PTHR43297:SF2">
    <property type="entry name" value="DIPEPTIDE TRANSPORT ATP-BINDING PROTEIN DPPD"/>
    <property type="match status" value="1"/>
</dbReference>
<evidence type="ECO:0000313" key="9">
    <source>
        <dbReference type="EMBL" id="SCC81147.1"/>
    </source>
</evidence>
<dbReference type="InterPro" id="IPR003593">
    <property type="entry name" value="AAA+_ATPase"/>
</dbReference>
<comment type="caution">
    <text evidence="9">The sequence shown here is derived from an EMBL/GenBank/DDBJ whole genome shotgun (WGS) entry which is preliminary data.</text>
</comment>
<keyword evidence="5" id="KW-0547">Nucleotide-binding</keyword>
<keyword evidence="6 9" id="KW-0067">ATP-binding</keyword>
<dbReference type="RefSeq" id="WP_074444909.1">
    <property type="nucleotide sequence ID" value="NZ_FMBM01000002.1"/>
</dbReference>
<evidence type="ECO:0000256" key="6">
    <source>
        <dbReference type="ARBA" id="ARBA00022840"/>
    </source>
</evidence>
<keyword evidence="3" id="KW-0813">Transport</keyword>
<name>A0ABY0K9M2_9HYPH</name>
<dbReference type="NCBIfam" id="NF007739">
    <property type="entry name" value="PRK10419.1"/>
    <property type="match status" value="2"/>
</dbReference>
<evidence type="ECO:0000256" key="2">
    <source>
        <dbReference type="ARBA" id="ARBA00005417"/>
    </source>
</evidence>
<dbReference type="InterPro" id="IPR017871">
    <property type="entry name" value="ABC_transporter-like_CS"/>
</dbReference>
<dbReference type="SUPFAM" id="SSF52540">
    <property type="entry name" value="P-loop containing nucleoside triphosphate hydrolases"/>
    <property type="match status" value="2"/>
</dbReference>
<dbReference type="SMART" id="SM00382">
    <property type="entry name" value="AAA"/>
    <property type="match status" value="2"/>
</dbReference>
<evidence type="ECO:0000256" key="4">
    <source>
        <dbReference type="ARBA" id="ARBA00022475"/>
    </source>
</evidence>
<comment type="similarity">
    <text evidence="2">Belongs to the ABC transporter superfamily.</text>
</comment>
<evidence type="ECO:0000259" key="8">
    <source>
        <dbReference type="PROSITE" id="PS50893"/>
    </source>
</evidence>
<dbReference type="PROSITE" id="PS50893">
    <property type="entry name" value="ABC_TRANSPORTER_2"/>
    <property type="match status" value="2"/>
</dbReference>
<comment type="subcellular location">
    <subcellularLocation>
        <location evidence="1">Cell inner membrane</location>
        <topology evidence="1">Peripheral membrane protein</topology>
    </subcellularLocation>
</comment>
<protein>
    <submittedName>
        <fullName evidence="9">Peptide/nickel transport system ATP-binding protein</fullName>
    </submittedName>
</protein>
<dbReference type="PROSITE" id="PS00211">
    <property type="entry name" value="ABC_TRANSPORTER_1"/>
    <property type="match status" value="2"/>
</dbReference>
<dbReference type="PANTHER" id="PTHR43297">
    <property type="entry name" value="OLIGOPEPTIDE TRANSPORT ATP-BINDING PROTEIN APPD"/>
    <property type="match status" value="1"/>
</dbReference>
<proteinExistence type="inferred from homology"/>
<dbReference type="Gene3D" id="3.40.50.300">
    <property type="entry name" value="P-loop containing nucleotide triphosphate hydrolases"/>
    <property type="match status" value="2"/>
</dbReference>
<evidence type="ECO:0000256" key="7">
    <source>
        <dbReference type="ARBA" id="ARBA00023136"/>
    </source>
</evidence>
<dbReference type="GO" id="GO:0005524">
    <property type="term" value="F:ATP binding"/>
    <property type="evidence" value="ECO:0007669"/>
    <property type="project" value="UniProtKB-KW"/>
</dbReference>
<dbReference type="Pfam" id="PF00005">
    <property type="entry name" value="ABC_tran"/>
    <property type="match status" value="2"/>
</dbReference>
<dbReference type="InterPro" id="IPR050388">
    <property type="entry name" value="ABC_Ni/Peptide_Import"/>
</dbReference>
<dbReference type="Pfam" id="PF08352">
    <property type="entry name" value="oligo_HPY"/>
    <property type="match status" value="2"/>
</dbReference>
<evidence type="ECO:0000313" key="10">
    <source>
        <dbReference type="Proteomes" id="UP000182800"/>
    </source>
</evidence>
<keyword evidence="7" id="KW-0472">Membrane</keyword>
<feature type="domain" description="ABC transporter" evidence="8">
    <location>
        <begin position="14"/>
        <end position="261"/>
    </location>
</feature>
<dbReference type="NCBIfam" id="NF008453">
    <property type="entry name" value="PRK11308.1"/>
    <property type="match status" value="2"/>
</dbReference>
<dbReference type="InterPro" id="IPR013563">
    <property type="entry name" value="Oligopep_ABC_C"/>
</dbReference>
<dbReference type="InterPro" id="IPR027417">
    <property type="entry name" value="P-loop_NTPase"/>
</dbReference>
<keyword evidence="10" id="KW-1185">Reference proteome</keyword>
<accession>A0ABY0K9M2</accession>
<dbReference type="InterPro" id="IPR003439">
    <property type="entry name" value="ABC_transporter-like_ATP-bd"/>
</dbReference>
<evidence type="ECO:0000256" key="5">
    <source>
        <dbReference type="ARBA" id="ARBA00022741"/>
    </source>
</evidence>
<organism evidence="9 10">
    <name type="scientific">Saliniramus fredricksonii</name>
    <dbReference type="NCBI Taxonomy" id="1653334"/>
    <lineage>
        <taxon>Bacteria</taxon>
        <taxon>Pseudomonadati</taxon>
        <taxon>Pseudomonadota</taxon>
        <taxon>Alphaproteobacteria</taxon>
        <taxon>Hyphomicrobiales</taxon>
        <taxon>Salinarimonadaceae</taxon>
        <taxon>Saliniramus</taxon>
    </lineage>
</organism>
<evidence type="ECO:0000256" key="3">
    <source>
        <dbReference type="ARBA" id="ARBA00022448"/>
    </source>
</evidence>
<keyword evidence="4" id="KW-1003">Cell membrane</keyword>
<reference evidence="9 10" key="1">
    <citation type="submission" date="2016-08" db="EMBL/GenBank/DDBJ databases">
        <authorList>
            <person name="Varghese N."/>
            <person name="Submissions Spin"/>
        </authorList>
    </citation>
    <scope>NUCLEOTIDE SEQUENCE [LARGE SCALE GENOMIC DNA]</scope>
    <source>
        <strain evidence="9 10">HL-109</strain>
    </source>
</reference>
<dbReference type="NCBIfam" id="TIGR01727">
    <property type="entry name" value="oligo_HPY"/>
    <property type="match status" value="2"/>
</dbReference>
<gene>
    <name evidence="9" type="ORF">GA0071312_2080</name>
</gene>
<dbReference type="CDD" id="cd03257">
    <property type="entry name" value="ABC_NikE_OppD_transporters"/>
    <property type="match status" value="2"/>
</dbReference>